<feature type="signal peptide" evidence="1">
    <location>
        <begin position="1"/>
        <end position="20"/>
    </location>
</feature>
<comment type="caution">
    <text evidence="2">The sequence shown here is derived from an EMBL/GenBank/DDBJ whole genome shotgun (WGS) entry which is preliminary data.</text>
</comment>
<reference evidence="2 3" key="1">
    <citation type="submission" date="2024-07" db="EMBL/GenBank/DDBJ databases">
        <title>Active virus-host system and metabolic interactions in a Lokiarchaeon culture.</title>
        <authorList>
            <person name="Ponce Toledo R.I."/>
            <person name="Rodrigues Oliveira T."/>
            <person name="Schleper C."/>
        </authorList>
    </citation>
    <scope>NUCLEOTIDE SEQUENCE [LARGE SCALE GENOMIC DNA]</scope>
    <source>
        <strain evidence="2 3">B35</strain>
    </source>
</reference>
<dbReference type="RefSeq" id="WP_371151394.1">
    <property type="nucleotide sequence ID" value="NZ_JBFSOO010000033.1"/>
</dbReference>
<name>A0ABV4JWK5_9BACT</name>
<protein>
    <submittedName>
        <fullName evidence="2">Uncharacterized protein</fullName>
    </submittedName>
</protein>
<sequence>MKRALAVLLLVTMGFFSLLGCSNDAEKNQLAAEKIEKRKEAYKIKELGKSDIPVTTNNF</sequence>
<evidence type="ECO:0000256" key="1">
    <source>
        <dbReference type="SAM" id="SignalP"/>
    </source>
</evidence>
<organism evidence="2 3">
    <name type="scientific">Halodesulfovibrio aestuarii</name>
    <dbReference type="NCBI Taxonomy" id="126333"/>
    <lineage>
        <taxon>Bacteria</taxon>
        <taxon>Pseudomonadati</taxon>
        <taxon>Thermodesulfobacteriota</taxon>
        <taxon>Desulfovibrionia</taxon>
        <taxon>Desulfovibrionales</taxon>
        <taxon>Desulfovibrionaceae</taxon>
        <taxon>Halodesulfovibrio</taxon>
    </lineage>
</organism>
<feature type="chain" id="PRO_5047419370" evidence="1">
    <location>
        <begin position="21"/>
        <end position="59"/>
    </location>
</feature>
<proteinExistence type="predicted"/>
<evidence type="ECO:0000313" key="3">
    <source>
        <dbReference type="Proteomes" id="UP001568358"/>
    </source>
</evidence>
<dbReference type="PROSITE" id="PS51257">
    <property type="entry name" value="PROKAR_LIPOPROTEIN"/>
    <property type="match status" value="1"/>
</dbReference>
<dbReference type="EMBL" id="JBFSOO010000033">
    <property type="protein sequence ID" value="MEZ6855124.1"/>
    <property type="molecule type" value="Genomic_DNA"/>
</dbReference>
<dbReference type="Proteomes" id="UP001568358">
    <property type="component" value="Unassembled WGS sequence"/>
</dbReference>
<evidence type="ECO:0000313" key="2">
    <source>
        <dbReference type="EMBL" id="MEZ6855124.1"/>
    </source>
</evidence>
<accession>A0ABV4JWK5</accession>
<keyword evidence="3" id="KW-1185">Reference proteome</keyword>
<gene>
    <name evidence="2" type="ORF">AB2Z07_16780</name>
</gene>
<keyword evidence="1" id="KW-0732">Signal</keyword>